<name>A0A9Q1BM44_HOLLE</name>
<evidence type="ECO:0000313" key="3">
    <source>
        <dbReference type="Proteomes" id="UP001152320"/>
    </source>
</evidence>
<dbReference type="EMBL" id="JAIZAY010000014">
    <property type="protein sequence ID" value="KAJ8029079.1"/>
    <property type="molecule type" value="Genomic_DNA"/>
</dbReference>
<proteinExistence type="predicted"/>
<gene>
    <name evidence="2" type="ORF">HOLleu_28392</name>
</gene>
<dbReference type="AlphaFoldDB" id="A0A9Q1BM44"/>
<evidence type="ECO:0000313" key="2">
    <source>
        <dbReference type="EMBL" id="KAJ8029079.1"/>
    </source>
</evidence>
<organism evidence="2 3">
    <name type="scientific">Holothuria leucospilota</name>
    <name type="common">Black long sea cucumber</name>
    <name type="synonym">Mertensiothuria leucospilota</name>
    <dbReference type="NCBI Taxonomy" id="206669"/>
    <lineage>
        <taxon>Eukaryota</taxon>
        <taxon>Metazoa</taxon>
        <taxon>Echinodermata</taxon>
        <taxon>Eleutherozoa</taxon>
        <taxon>Echinozoa</taxon>
        <taxon>Holothuroidea</taxon>
        <taxon>Aspidochirotacea</taxon>
        <taxon>Aspidochirotida</taxon>
        <taxon>Holothuriidae</taxon>
        <taxon>Holothuria</taxon>
    </lineage>
</organism>
<sequence>MGYKFCILMISLGCYFFGNHGQETEQVRMTILALNHFKSEANSHFQCRLTPPDNDPNNVIVESLRTGWTRNTAEENPDPPSVVYTTSGRRYHKVDMINNGSNDAFGVFGCKATKNGKKDTVISTTRMRSDGKLS</sequence>
<reference evidence="2" key="1">
    <citation type="submission" date="2021-10" db="EMBL/GenBank/DDBJ databases">
        <title>Tropical sea cucumber genome reveals ecological adaptation and Cuvierian tubules defense mechanism.</title>
        <authorList>
            <person name="Chen T."/>
        </authorList>
    </citation>
    <scope>NUCLEOTIDE SEQUENCE</scope>
    <source>
        <strain evidence="2">Nanhai2018</strain>
        <tissue evidence="2">Muscle</tissue>
    </source>
</reference>
<dbReference type="Proteomes" id="UP001152320">
    <property type="component" value="Chromosome 14"/>
</dbReference>
<keyword evidence="1" id="KW-0732">Signal</keyword>
<keyword evidence="3" id="KW-1185">Reference proteome</keyword>
<feature type="signal peptide" evidence="1">
    <location>
        <begin position="1"/>
        <end position="21"/>
    </location>
</feature>
<accession>A0A9Q1BM44</accession>
<feature type="chain" id="PRO_5040298166" evidence="1">
    <location>
        <begin position="22"/>
        <end position="134"/>
    </location>
</feature>
<comment type="caution">
    <text evidence="2">The sequence shown here is derived from an EMBL/GenBank/DDBJ whole genome shotgun (WGS) entry which is preliminary data.</text>
</comment>
<evidence type="ECO:0000256" key="1">
    <source>
        <dbReference type="SAM" id="SignalP"/>
    </source>
</evidence>
<protein>
    <submittedName>
        <fullName evidence="2">Uncharacterized protein</fullName>
    </submittedName>
</protein>